<comment type="caution">
    <text evidence="1">The sequence shown here is derived from an EMBL/GenBank/DDBJ whole genome shotgun (WGS) entry which is preliminary data.</text>
</comment>
<dbReference type="Proteomes" id="UP000321886">
    <property type="component" value="Unassembled WGS sequence"/>
</dbReference>
<organism evidence="1 2">
    <name type="scientific">Halobacillus faecis</name>
    <dbReference type="NCBI Taxonomy" id="360184"/>
    <lineage>
        <taxon>Bacteria</taxon>
        <taxon>Bacillati</taxon>
        <taxon>Bacillota</taxon>
        <taxon>Bacilli</taxon>
        <taxon>Bacillales</taxon>
        <taxon>Bacillaceae</taxon>
        <taxon>Halobacillus</taxon>
    </lineage>
</organism>
<evidence type="ECO:0000313" key="1">
    <source>
        <dbReference type="EMBL" id="GEN52213.1"/>
    </source>
</evidence>
<reference evidence="1 2" key="1">
    <citation type="submission" date="2019-07" db="EMBL/GenBank/DDBJ databases">
        <title>Whole genome shotgun sequence of Halobacillus faecis NBRC 103569.</title>
        <authorList>
            <person name="Hosoyama A."/>
            <person name="Uohara A."/>
            <person name="Ohji S."/>
            <person name="Ichikawa N."/>
        </authorList>
    </citation>
    <scope>NUCLEOTIDE SEQUENCE [LARGE SCALE GENOMIC DNA]</scope>
    <source>
        <strain evidence="1 2">NBRC 103569</strain>
    </source>
</reference>
<keyword evidence="2" id="KW-1185">Reference proteome</keyword>
<accession>A0A511WPQ2</accession>
<protein>
    <submittedName>
        <fullName evidence="1">Uncharacterized protein</fullName>
    </submittedName>
</protein>
<proteinExistence type="predicted"/>
<dbReference type="AlphaFoldDB" id="A0A511WPQ2"/>
<dbReference type="EMBL" id="BJYD01000004">
    <property type="protein sequence ID" value="GEN52213.1"/>
    <property type="molecule type" value="Genomic_DNA"/>
</dbReference>
<name>A0A511WPQ2_9BACI</name>
<evidence type="ECO:0000313" key="2">
    <source>
        <dbReference type="Proteomes" id="UP000321886"/>
    </source>
</evidence>
<sequence>MTMMVSIAWDIRAMAVMVPIPRDVSAVTVMIDSIQIDRPFPSFPVSYVQALMRVWATALINF</sequence>
<gene>
    <name evidence="1" type="ORF">HFA01_04750</name>
</gene>